<dbReference type="GO" id="GO:0004714">
    <property type="term" value="F:transmembrane receptor protein tyrosine kinase activity"/>
    <property type="evidence" value="ECO:0007669"/>
    <property type="project" value="InterPro"/>
</dbReference>
<dbReference type="PANTHER" id="PTHR34590">
    <property type="entry name" value="OS03G0124300 PROTEIN-RELATED"/>
    <property type="match status" value="1"/>
</dbReference>
<feature type="compositionally biased region" description="Polar residues" evidence="1">
    <location>
        <begin position="55"/>
        <end position="76"/>
    </location>
</feature>
<gene>
    <name evidence="3" type="ORF">HYC85_001194</name>
</gene>
<evidence type="ECO:0000256" key="2">
    <source>
        <dbReference type="SAM" id="SignalP"/>
    </source>
</evidence>
<evidence type="ECO:0008006" key="5">
    <source>
        <dbReference type="Google" id="ProtNLM"/>
    </source>
</evidence>
<reference evidence="4" key="1">
    <citation type="journal article" date="2020" name="Nat. Commun.">
        <title>Genome assembly of wild tea tree DASZ reveals pedigree and selection history of tea varieties.</title>
        <authorList>
            <person name="Zhang W."/>
            <person name="Zhang Y."/>
            <person name="Qiu H."/>
            <person name="Guo Y."/>
            <person name="Wan H."/>
            <person name="Zhang X."/>
            <person name="Scossa F."/>
            <person name="Alseekh S."/>
            <person name="Zhang Q."/>
            <person name="Wang P."/>
            <person name="Xu L."/>
            <person name="Schmidt M.H."/>
            <person name="Jia X."/>
            <person name="Li D."/>
            <person name="Zhu A."/>
            <person name="Guo F."/>
            <person name="Chen W."/>
            <person name="Ni D."/>
            <person name="Usadel B."/>
            <person name="Fernie A.R."/>
            <person name="Wen W."/>
        </authorList>
    </citation>
    <scope>NUCLEOTIDE SEQUENCE [LARGE SCALE GENOMIC DNA]</scope>
    <source>
        <strain evidence="4">cv. G240</strain>
    </source>
</reference>
<dbReference type="PANTHER" id="PTHR34590:SF5">
    <property type="entry name" value="OS04G0586500 PROTEIN"/>
    <property type="match status" value="1"/>
</dbReference>
<dbReference type="Proteomes" id="UP000593564">
    <property type="component" value="Unassembled WGS sequence"/>
</dbReference>
<keyword evidence="4" id="KW-1185">Reference proteome</keyword>
<dbReference type="InterPro" id="IPR045272">
    <property type="entry name" value="ANXUR1/2-like"/>
</dbReference>
<sequence>MLTIALYLYSLLCLLSSTTATTPRYTPTDYFFLNSGSSSNATSQDSRSWDGDATSKFSPSNIDTTSSPFTTSEQDSSIPDIPFLTTCIFTSKFTYTFPIYSDPKFIHLYFYLATYSNLDRSKSYLSVTATNYTLLTSFNAFLNVFALVSQKSSLVKEFILNVRYTQKLDITFNPPPNLYTFINGIEVVSIPNNFYVKGVMENGFGSF</sequence>
<evidence type="ECO:0000256" key="1">
    <source>
        <dbReference type="SAM" id="MobiDB-lite"/>
    </source>
</evidence>
<evidence type="ECO:0000313" key="4">
    <source>
        <dbReference type="Proteomes" id="UP000593564"/>
    </source>
</evidence>
<feature type="region of interest" description="Disordered" evidence="1">
    <location>
        <begin position="37"/>
        <end position="76"/>
    </location>
</feature>
<name>A0A7J7I5A6_CAMSI</name>
<dbReference type="FunFam" id="2.60.120.430:FF:000003">
    <property type="entry name" value="FERONIA receptor-like kinase"/>
    <property type="match status" value="1"/>
</dbReference>
<dbReference type="EMBL" id="JACBKZ010000001">
    <property type="protein sequence ID" value="KAF5959985.1"/>
    <property type="molecule type" value="Genomic_DNA"/>
</dbReference>
<organism evidence="3 4">
    <name type="scientific">Camellia sinensis</name>
    <name type="common">Tea plant</name>
    <name type="synonym">Thea sinensis</name>
    <dbReference type="NCBI Taxonomy" id="4442"/>
    <lineage>
        <taxon>Eukaryota</taxon>
        <taxon>Viridiplantae</taxon>
        <taxon>Streptophyta</taxon>
        <taxon>Embryophyta</taxon>
        <taxon>Tracheophyta</taxon>
        <taxon>Spermatophyta</taxon>
        <taxon>Magnoliopsida</taxon>
        <taxon>eudicotyledons</taxon>
        <taxon>Gunneridae</taxon>
        <taxon>Pentapetalae</taxon>
        <taxon>asterids</taxon>
        <taxon>Ericales</taxon>
        <taxon>Theaceae</taxon>
        <taxon>Camellia</taxon>
    </lineage>
</organism>
<evidence type="ECO:0000313" key="3">
    <source>
        <dbReference type="EMBL" id="KAF5959985.1"/>
    </source>
</evidence>
<keyword evidence="2" id="KW-0732">Signal</keyword>
<reference evidence="3 4" key="2">
    <citation type="submission" date="2020-07" db="EMBL/GenBank/DDBJ databases">
        <title>Genome assembly of wild tea tree DASZ reveals pedigree and selection history of tea varieties.</title>
        <authorList>
            <person name="Zhang W."/>
        </authorList>
    </citation>
    <scope>NUCLEOTIDE SEQUENCE [LARGE SCALE GENOMIC DNA]</scope>
    <source>
        <strain evidence="4">cv. G240</strain>
        <tissue evidence="3">Leaf</tissue>
    </source>
</reference>
<protein>
    <recommendedName>
        <fullName evidence="5">Malectin-like domain-containing protein</fullName>
    </recommendedName>
</protein>
<feature type="chain" id="PRO_5029546156" description="Malectin-like domain-containing protein" evidence="2">
    <location>
        <begin position="21"/>
        <end position="207"/>
    </location>
</feature>
<feature type="signal peptide" evidence="2">
    <location>
        <begin position="1"/>
        <end position="20"/>
    </location>
</feature>
<feature type="compositionally biased region" description="Polar residues" evidence="1">
    <location>
        <begin position="37"/>
        <end position="46"/>
    </location>
</feature>
<accession>A0A7J7I5A6</accession>
<comment type="caution">
    <text evidence="3">The sequence shown here is derived from an EMBL/GenBank/DDBJ whole genome shotgun (WGS) entry which is preliminary data.</text>
</comment>
<proteinExistence type="predicted"/>
<dbReference type="AlphaFoldDB" id="A0A7J7I5A6"/>
<dbReference type="Gene3D" id="2.60.120.430">
    <property type="entry name" value="Galactose-binding lectin"/>
    <property type="match status" value="1"/>
</dbReference>